<sequence length="126" mass="14012">MPFKSPDTKSNHPHHQVRSCGSRRFLAAASYDSNVWPHNLGNVGGGVVLDFESSDVRLPSAEEESGDVVAGAGRRKRDCNVEPMASGDRVPVVCRLCFPKEKENYPHSATYKCWFTGPVTYKLYRP</sequence>
<gene>
    <name evidence="1" type="ORF">Tci_027561</name>
</gene>
<protein>
    <submittedName>
        <fullName evidence="1">Uncharacterized protein</fullName>
    </submittedName>
</protein>
<accession>A0A6L2L124</accession>
<organism evidence="1">
    <name type="scientific">Tanacetum cinerariifolium</name>
    <name type="common">Dalmatian daisy</name>
    <name type="synonym">Chrysanthemum cinerariifolium</name>
    <dbReference type="NCBI Taxonomy" id="118510"/>
    <lineage>
        <taxon>Eukaryota</taxon>
        <taxon>Viridiplantae</taxon>
        <taxon>Streptophyta</taxon>
        <taxon>Embryophyta</taxon>
        <taxon>Tracheophyta</taxon>
        <taxon>Spermatophyta</taxon>
        <taxon>Magnoliopsida</taxon>
        <taxon>eudicotyledons</taxon>
        <taxon>Gunneridae</taxon>
        <taxon>Pentapetalae</taxon>
        <taxon>asterids</taxon>
        <taxon>campanulids</taxon>
        <taxon>Asterales</taxon>
        <taxon>Asteraceae</taxon>
        <taxon>Asteroideae</taxon>
        <taxon>Anthemideae</taxon>
        <taxon>Anthemidinae</taxon>
        <taxon>Tanacetum</taxon>
    </lineage>
</organism>
<dbReference type="EMBL" id="BKCJ010003520">
    <property type="protein sequence ID" value="GEU55583.1"/>
    <property type="molecule type" value="Genomic_DNA"/>
</dbReference>
<comment type="caution">
    <text evidence="1">The sequence shown here is derived from an EMBL/GenBank/DDBJ whole genome shotgun (WGS) entry which is preliminary data.</text>
</comment>
<reference evidence="1" key="1">
    <citation type="journal article" date="2019" name="Sci. Rep.">
        <title>Draft genome of Tanacetum cinerariifolium, the natural source of mosquito coil.</title>
        <authorList>
            <person name="Yamashiro T."/>
            <person name="Shiraishi A."/>
            <person name="Satake H."/>
            <person name="Nakayama K."/>
        </authorList>
    </citation>
    <scope>NUCLEOTIDE SEQUENCE</scope>
</reference>
<name>A0A6L2L124_TANCI</name>
<dbReference type="AlphaFoldDB" id="A0A6L2L124"/>
<proteinExistence type="predicted"/>
<evidence type="ECO:0000313" key="1">
    <source>
        <dbReference type="EMBL" id="GEU55583.1"/>
    </source>
</evidence>